<dbReference type="AlphaFoldDB" id="A0A0W0FDI4"/>
<protein>
    <recommendedName>
        <fullName evidence="2">DUF6534 domain-containing protein</fullName>
    </recommendedName>
</protein>
<proteinExistence type="predicted"/>
<feature type="transmembrane region" description="Helical" evidence="1">
    <location>
        <begin position="229"/>
        <end position="251"/>
    </location>
</feature>
<evidence type="ECO:0000313" key="4">
    <source>
        <dbReference type="Proteomes" id="UP000054988"/>
    </source>
</evidence>
<evidence type="ECO:0000313" key="3">
    <source>
        <dbReference type="EMBL" id="KTB34305.1"/>
    </source>
</evidence>
<keyword evidence="1" id="KW-0472">Membrane</keyword>
<dbReference type="EMBL" id="LATX01002092">
    <property type="protein sequence ID" value="KTB34305.1"/>
    <property type="molecule type" value="Genomic_DNA"/>
</dbReference>
<accession>A0A0W0FDI4</accession>
<organism evidence="3 4">
    <name type="scientific">Moniliophthora roreri</name>
    <name type="common">Frosty pod rot fungus</name>
    <name type="synonym">Monilia roreri</name>
    <dbReference type="NCBI Taxonomy" id="221103"/>
    <lineage>
        <taxon>Eukaryota</taxon>
        <taxon>Fungi</taxon>
        <taxon>Dikarya</taxon>
        <taxon>Basidiomycota</taxon>
        <taxon>Agaricomycotina</taxon>
        <taxon>Agaricomycetes</taxon>
        <taxon>Agaricomycetidae</taxon>
        <taxon>Agaricales</taxon>
        <taxon>Marasmiineae</taxon>
        <taxon>Marasmiaceae</taxon>
        <taxon>Moniliophthora</taxon>
    </lineage>
</organism>
<evidence type="ECO:0000256" key="1">
    <source>
        <dbReference type="SAM" id="Phobius"/>
    </source>
</evidence>
<dbReference type="eggNOG" id="ENOG502SRYS">
    <property type="taxonomic scope" value="Eukaryota"/>
</dbReference>
<feature type="domain" description="DUF6534" evidence="2">
    <location>
        <begin position="194"/>
        <end position="279"/>
    </location>
</feature>
<evidence type="ECO:0000259" key="2">
    <source>
        <dbReference type="Pfam" id="PF20152"/>
    </source>
</evidence>
<dbReference type="PANTHER" id="PTHR40465">
    <property type="entry name" value="CHROMOSOME 1, WHOLE GENOME SHOTGUN SEQUENCE"/>
    <property type="match status" value="1"/>
</dbReference>
<feature type="transmembrane region" description="Helical" evidence="1">
    <location>
        <begin position="23"/>
        <end position="43"/>
    </location>
</feature>
<dbReference type="Proteomes" id="UP000054988">
    <property type="component" value="Unassembled WGS sequence"/>
</dbReference>
<dbReference type="InterPro" id="IPR045339">
    <property type="entry name" value="DUF6534"/>
</dbReference>
<sequence length="361" mass="40049">MSSPLPIPPNIVELTGPIFLGNIFNWGLFGALSVQTYLYYLAFPRDRSIPKGIVASVYVFELVQTILCTKDAFNNFGFGWGNMEAFDQVGLIWFSVPMMTGIVSCAVQLFFAWRIWIISRSFYIPIVIGVLSLVQCSGSIWAGVHCKEIGVWSELQEQNQAATILWLGGSSTFNRVLQSYLLTIVLFSVPPKGTAACDVLITVTMLYYLSTSRNGFRATNAILVKFIRLTIETGLITSTFAVLDLMFFLIFKHANYHLVPATCLSKFYSNSLMVLLNARIRILNGRDVGFTTTDETLSWIPSGSTLQNSEPSITYRLPSMSISAKENPRPVNISVTTDVETTLDPAVKKTSFDEASNDGDK</sequence>
<feature type="transmembrane region" description="Helical" evidence="1">
    <location>
        <begin position="91"/>
        <end position="116"/>
    </location>
</feature>
<feature type="transmembrane region" description="Helical" evidence="1">
    <location>
        <begin position="122"/>
        <end position="144"/>
    </location>
</feature>
<gene>
    <name evidence="3" type="ORF">WG66_13115</name>
</gene>
<comment type="caution">
    <text evidence="3">The sequence shown here is derived from an EMBL/GenBank/DDBJ whole genome shotgun (WGS) entry which is preliminary data.</text>
</comment>
<keyword evidence="1" id="KW-1133">Transmembrane helix</keyword>
<reference evidence="3 4" key="1">
    <citation type="submission" date="2015-12" db="EMBL/GenBank/DDBJ databases">
        <title>Draft genome sequence of Moniliophthora roreri, the causal agent of frosty pod rot of cacao.</title>
        <authorList>
            <person name="Aime M.C."/>
            <person name="Diaz-Valderrama J.R."/>
            <person name="Kijpornyongpan T."/>
            <person name="Phillips-Mora W."/>
        </authorList>
    </citation>
    <scope>NUCLEOTIDE SEQUENCE [LARGE SCALE GENOMIC DNA]</scope>
    <source>
        <strain evidence="3 4">MCA 2952</strain>
    </source>
</reference>
<name>A0A0W0FDI4_MONRR</name>
<dbReference type="Pfam" id="PF20152">
    <property type="entry name" value="DUF6534"/>
    <property type="match status" value="1"/>
</dbReference>
<keyword evidence="1" id="KW-0812">Transmembrane</keyword>
<dbReference type="PANTHER" id="PTHR40465:SF1">
    <property type="entry name" value="DUF6534 DOMAIN-CONTAINING PROTEIN"/>
    <property type="match status" value="1"/>
</dbReference>